<proteinExistence type="inferred from homology"/>
<dbReference type="PROSITE" id="PS00737">
    <property type="entry name" value="THIOLASE_2"/>
    <property type="match status" value="1"/>
</dbReference>
<comment type="subcellular location">
    <subcellularLocation>
        <location evidence="1">Mitochondrion</location>
    </subcellularLocation>
</comment>
<dbReference type="Pfam" id="PF02803">
    <property type="entry name" value="Thiolase_C"/>
    <property type="match status" value="1"/>
</dbReference>
<dbReference type="Proteomes" id="UP001141327">
    <property type="component" value="Unassembled WGS sequence"/>
</dbReference>
<dbReference type="SUPFAM" id="SSF53901">
    <property type="entry name" value="Thiolase-like"/>
    <property type="match status" value="2"/>
</dbReference>
<dbReference type="PROSITE" id="PS00099">
    <property type="entry name" value="THIOLASE_3"/>
    <property type="match status" value="1"/>
</dbReference>
<dbReference type="NCBIfam" id="TIGR01930">
    <property type="entry name" value="AcCoA-C-Actrans"/>
    <property type="match status" value="1"/>
</dbReference>
<evidence type="ECO:0000256" key="1">
    <source>
        <dbReference type="ARBA" id="ARBA00004173"/>
    </source>
</evidence>
<comment type="caution">
    <text evidence="14">The sequence shown here is derived from an EMBL/GenBank/DDBJ whole genome shotgun (WGS) entry which is preliminary data.</text>
</comment>
<organism evidence="14 15">
    <name type="scientific">Paratrimastix pyriformis</name>
    <dbReference type="NCBI Taxonomy" id="342808"/>
    <lineage>
        <taxon>Eukaryota</taxon>
        <taxon>Metamonada</taxon>
        <taxon>Preaxostyla</taxon>
        <taxon>Paratrimastigidae</taxon>
        <taxon>Paratrimastix</taxon>
    </lineage>
</organism>
<dbReference type="PANTHER" id="PTHR18919:SF156">
    <property type="entry name" value="ACETYL-COA ACETYLTRANSFERASE, MITOCHONDRIAL"/>
    <property type="match status" value="1"/>
</dbReference>
<evidence type="ECO:0000256" key="3">
    <source>
        <dbReference type="ARBA" id="ARBA00011881"/>
    </source>
</evidence>
<evidence type="ECO:0000256" key="6">
    <source>
        <dbReference type="ARBA" id="ARBA00022723"/>
    </source>
</evidence>
<evidence type="ECO:0000256" key="10">
    <source>
        <dbReference type="ARBA" id="ARBA00023315"/>
    </source>
</evidence>
<sequence length="393" mass="41412">MSDRDVCIIGYTRTPMGCMSGCLASLSAVELGTRCVKGLLEKVNISATEVQTLYMGAVLEGGMGQNPAKQVAFHSGLPPSCTCTTVNKVCASSMKAMMMAAQDIALGMADVVVAGGMESMTQAVHFLRGARSGFRLGHVQMQDSLITDGLWDAMLDSHMGNIAEGYAEKFAITRQEQDDYALQSYSRARAAYEGHLFDPELLPVTIKERSGEVCVRLDEQCHKLDMAKFRNLRPAFSKTGTITPGNASPIADGAAAVLLVSRAAAVRLGRPVLAVVRGYADAEQEPAMFGLSSSLAVTKALERAHMAQGQVDYFEINEAFSVVALANMKVLNLDAAKVNVYGGAVALGHPLGTSGARIMCTLLNVLTARGAHIGAASICNGGGGASAMVIERP</sequence>
<dbReference type="PIRSF" id="PIRSF000429">
    <property type="entry name" value="Ac-CoA_Ac_transf"/>
    <property type="match status" value="1"/>
</dbReference>
<keyword evidence="6" id="KW-0479">Metal-binding</keyword>
<dbReference type="InterPro" id="IPR020615">
    <property type="entry name" value="Thiolase_acyl_enz_int_AS"/>
</dbReference>
<gene>
    <name evidence="14" type="ORF">PAPYR_10367</name>
</gene>
<keyword evidence="10 11" id="KW-0012">Acyltransferase</keyword>
<dbReference type="EMBL" id="JAPMOS010000131">
    <property type="protein sequence ID" value="KAJ4454858.1"/>
    <property type="molecule type" value="Genomic_DNA"/>
</dbReference>
<dbReference type="InterPro" id="IPR020617">
    <property type="entry name" value="Thiolase_C"/>
</dbReference>
<keyword evidence="8" id="KW-0630">Potassium</keyword>
<keyword evidence="7" id="KW-0809">Transit peptide</keyword>
<keyword evidence="15" id="KW-1185">Reference proteome</keyword>
<evidence type="ECO:0000256" key="8">
    <source>
        <dbReference type="ARBA" id="ARBA00022958"/>
    </source>
</evidence>
<protein>
    <recommendedName>
        <fullName evidence="4">acetyl-CoA C-acetyltransferase</fullName>
        <ecNumber evidence="4">2.3.1.9</ecNumber>
    </recommendedName>
</protein>
<dbReference type="Gene3D" id="3.40.47.10">
    <property type="match status" value="1"/>
</dbReference>
<evidence type="ECO:0000256" key="4">
    <source>
        <dbReference type="ARBA" id="ARBA00012705"/>
    </source>
</evidence>
<evidence type="ECO:0000256" key="2">
    <source>
        <dbReference type="ARBA" id="ARBA00010982"/>
    </source>
</evidence>
<dbReference type="PROSITE" id="PS00098">
    <property type="entry name" value="THIOLASE_1"/>
    <property type="match status" value="1"/>
</dbReference>
<dbReference type="PANTHER" id="PTHR18919">
    <property type="entry name" value="ACETYL-COA C-ACYLTRANSFERASE"/>
    <property type="match status" value="1"/>
</dbReference>
<evidence type="ECO:0000313" key="14">
    <source>
        <dbReference type="EMBL" id="KAJ4454858.1"/>
    </source>
</evidence>
<accession>A0ABQ8U685</accession>
<feature type="domain" description="Thiolase C-terminal" evidence="13">
    <location>
        <begin position="272"/>
        <end position="392"/>
    </location>
</feature>
<evidence type="ECO:0000256" key="5">
    <source>
        <dbReference type="ARBA" id="ARBA00022679"/>
    </source>
</evidence>
<dbReference type="Pfam" id="PF00108">
    <property type="entry name" value="Thiolase_N"/>
    <property type="match status" value="1"/>
</dbReference>
<dbReference type="CDD" id="cd00751">
    <property type="entry name" value="thiolase"/>
    <property type="match status" value="1"/>
</dbReference>
<dbReference type="InterPro" id="IPR016039">
    <property type="entry name" value="Thiolase-like"/>
</dbReference>
<dbReference type="InterPro" id="IPR002155">
    <property type="entry name" value="Thiolase"/>
</dbReference>
<evidence type="ECO:0000256" key="7">
    <source>
        <dbReference type="ARBA" id="ARBA00022946"/>
    </source>
</evidence>
<evidence type="ECO:0000259" key="13">
    <source>
        <dbReference type="Pfam" id="PF02803"/>
    </source>
</evidence>
<evidence type="ECO:0000256" key="11">
    <source>
        <dbReference type="RuleBase" id="RU003557"/>
    </source>
</evidence>
<reference evidence="14" key="1">
    <citation type="journal article" date="2022" name="bioRxiv">
        <title>Genomics of Preaxostyla Flagellates Illuminates Evolutionary Transitions and the Path Towards Mitochondrial Loss.</title>
        <authorList>
            <person name="Novak L.V.F."/>
            <person name="Treitli S.C."/>
            <person name="Pyrih J."/>
            <person name="Halakuc P."/>
            <person name="Pipaliya S.V."/>
            <person name="Vacek V."/>
            <person name="Brzon O."/>
            <person name="Soukal P."/>
            <person name="Eme L."/>
            <person name="Dacks J.B."/>
            <person name="Karnkowska A."/>
            <person name="Elias M."/>
            <person name="Hampl V."/>
        </authorList>
    </citation>
    <scope>NUCLEOTIDE SEQUENCE</scope>
    <source>
        <strain evidence="14">RCP-MX</strain>
    </source>
</reference>
<comment type="similarity">
    <text evidence="2 11">Belongs to the thiolase-like superfamily. Thiolase family.</text>
</comment>
<comment type="subunit">
    <text evidence="3">Homotetramer.</text>
</comment>
<keyword evidence="9" id="KW-0496">Mitochondrion</keyword>
<dbReference type="InterPro" id="IPR020616">
    <property type="entry name" value="Thiolase_N"/>
</dbReference>
<keyword evidence="5 11" id="KW-0808">Transferase</keyword>
<evidence type="ECO:0000313" key="15">
    <source>
        <dbReference type="Proteomes" id="UP001141327"/>
    </source>
</evidence>
<name>A0ABQ8U685_9EUKA</name>
<dbReference type="InterPro" id="IPR020613">
    <property type="entry name" value="Thiolase_CS"/>
</dbReference>
<dbReference type="EC" id="2.3.1.9" evidence="4"/>
<feature type="domain" description="Thiolase N-terminal" evidence="12">
    <location>
        <begin position="6"/>
        <end position="262"/>
    </location>
</feature>
<evidence type="ECO:0000259" key="12">
    <source>
        <dbReference type="Pfam" id="PF00108"/>
    </source>
</evidence>
<evidence type="ECO:0000256" key="9">
    <source>
        <dbReference type="ARBA" id="ARBA00023128"/>
    </source>
</evidence>
<dbReference type="InterPro" id="IPR020610">
    <property type="entry name" value="Thiolase_AS"/>
</dbReference>